<name>A0A3M0K6M9_HIRRU</name>
<accession>A0A3M0K6M9</accession>
<organism evidence="1 2">
    <name type="scientific">Hirundo rustica rustica</name>
    <dbReference type="NCBI Taxonomy" id="333673"/>
    <lineage>
        <taxon>Eukaryota</taxon>
        <taxon>Metazoa</taxon>
        <taxon>Chordata</taxon>
        <taxon>Craniata</taxon>
        <taxon>Vertebrata</taxon>
        <taxon>Euteleostomi</taxon>
        <taxon>Archelosauria</taxon>
        <taxon>Archosauria</taxon>
        <taxon>Dinosauria</taxon>
        <taxon>Saurischia</taxon>
        <taxon>Theropoda</taxon>
        <taxon>Coelurosauria</taxon>
        <taxon>Aves</taxon>
        <taxon>Neognathae</taxon>
        <taxon>Neoaves</taxon>
        <taxon>Telluraves</taxon>
        <taxon>Australaves</taxon>
        <taxon>Passeriformes</taxon>
        <taxon>Sylvioidea</taxon>
        <taxon>Hirundinidae</taxon>
        <taxon>Hirundo</taxon>
    </lineage>
</organism>
<reference evidence="1 2" key="1">
    <citation type="submission" date="2018-07" db="EMBL/GenBank/DDBJ databases">
        <title>A high quality draft genome assembly of the barn swallow (H. rustica rustica).</title>
        <authorList>
            <person name="Formenti G."/>
            <person name="Chiara M."/>
            <person name="Poveda L."/>
            <person name="Francoijs K.-J."/>
            <person name="Bonisoli-Alquati A."/>
            <person name="Canova L."/>
            <person name="Gianfranceschi L."/>
            <person name="Horner D.S."/>
            <person name="Saino N."/>
        </authorList>
    </citation>
    <scope>NUCLEOTIDE SEQUENCE [LARGE SCALE GENOMIC DNA]</scope>
    <source>
        <strain evidence="1">Chelidonia</strain>
        <tissue evidence="1">Blood</tissue>
    </source>
</reference>
<comment type="caution">
    <text evidence="1">The sequence shown here is derived from an EMBL/GenBank/DDBJ whole genome shotgun (WGS) entry which is preliminary data.</text>
</comment>
<evidence type="ECO:0000313" key="2">
    <source>
        <dbReference type="Proteomes" id="UP000269221"/>
    </source>
</evidence>
<dbReference type="AlphaFoldDB" id="A0A3M0K6M9"/>
<keyword evidence="2" id="KW-1185">Reference proteome</keyword>
<protein>
    <submittedName>
        <fullName evidence="1">Uncharacterized protein</fullName>
    </submittedName>
</protein>
<dbReference type="EMBL" id="QRBI01000117">
    <property type="protein sequence ID" value="RMC08191.1"/>
    <property type="molecule type" value="Genomic_DNA"/>
</dbReference>
<gene>
    <name evidence="1" type="ORF">DUI87_14431</name>
</gene>
<sequence length="151" mass="17072">MEALRGPDCEKSFVYCSSYPHIRGPMLGRALVTHIPRDPDWEDTWLVVFMSSWIPTGTWMNAGAGTSTGTLFDIKNLWGIAELTLQPKKSHELCPVFMSGGINQHRLIMEIFSYLNNSHVYPIRTPKLEENIQEDLGVLGPPKPRDMAMIL</sequence>
<proteinExistence type="predicted"/>
<dbReference type="Proteomes" id="UP000269221">
    <property type="component" value="Unassembled WGS sequence"/>
</dbReference>
<evidence type="ECO:0000313" key="1">
    <source>
        <dbReference type="EMBL" id="RMC08191.1"/>
    </source>
</evidence>